<evidence type="ECO:0000313" key="2">
    <source>
        <dbReference type="Proteomes" id="UP001186974"/>
    </source>
</evidence>
<accession>A0ACC3DEX9</accession>
<evidence type="ECO:0000313" key="1">
    <source>
        <dbReference type="EMBL" id="KAK3067229.1"/>
    </source>
</evidence>
<name>A0ACC3DEX9_9PEZI</name>
<organism evidence="1 2">
    <name type="scientific">Coniosporium uncinatum</name>
    <dbReference type="NCBI Taxonomy" id="93489"/>
    <lineage>
        <taxon>Eukaryota</taxon>
        <taxon>Fungi</taxon>
        <taxon>Dikarya</taxon>
        <taxon>Ascomycota</taxon>
        <taxon>Pezizomycotina</taxon>
        <taxon>Dothideomycetes</taxon>
        <taxon>Dothideomycetes incertae sedis</taxon>
        <taxon>Coniosporium</taxon>
    </lineage>
</organism>
<protein>
    <submittedName>
        <fullName evidence="1">Uncharacterized protein</fullName>
    </submittedName>
</protein>
<proteinExistence type="predicted"/>
<reference evidence="1" key="1">
    <citation type="submission" date="2024-09" db="EMBL/GenBank/DDBJ databases">
        <title>Black Yeasts Isolated from many extreme environments.</title>
        <authorList>
            <person name="Coleine C."/>
            <person name="Stajich J.E."/>
            <person name="Selbmann L."/>
        </authorList>
    </citation>
    <scope>NUCLEOTIDE SEQUENCE</scope>
    <source>
        <strain evidence="1">CCFEE 5737</strain>
    </source>
</reference>
<comment type="caution">
    <text evidence="1">The sequence shown here is derived from an EMBL/GenBank/DDBJ whole genome shotgun (WGS) entry which is preliminary data.</text>
</comment>
<dbReference type="EMBL" id="JAWDJW010005579">
    <property type="protein sequence ID" value="KAK3067229.1"/>
    <property type="molecule type" value="Genomic_DNA"/>
</dbReference>
<sequence length="85" mass="9375">MFKKKPNIKPLAPLRSSDRRKTADQIIQDLHLSKTLSDNASDEDKATHTAEHTALRNSLLPDNSLSARFTTTAGPNLKQVSGTVY</sequence>
<feature type="non-terminal residue" evidence="1">
    <location>
        <position position="85"/>
    </location>
</feature>
<keyword evidence="2" id="KW-1185">Reference proteome</keyword>
<dbReference type="Proteomes" id="UP001186974">
    <property type="component" value="Unassembled WGS sequence"/>
</dbReference>
<gene>
    <name evidence="1" type="ORF">LTS18_001241</name>
</gene>